<dbReference type="Proteomes" id="UP000182827">
    <property type="component" value="Unassembled WGS sequence"/>
</dbReference>
<proteinExistence type="predicted"/>
<reference evidence="2" key="1">
    <citation type="submission" date="2016-10" db="EMBL/GenBank/DDBJ databases">
        <authorList>
            <person name="Varghese N."/>
            <person name="Submissions S."/>
        </authorList>
    </citation>
    <scope>NUCLEOTIDE SEQUENCE [LARGE SCALE GENOMIC DNA]</scope>
    <source>
        <strain evidence="2">ANC 5076</strain>
    </source>
</reference>
<dbReference type="AlphaFoldDB" id="A0A1I6S5I8"/>
<keyword evidence="2" id="KW-1185">Reference proteome</keyword>
<organism evidence="1 2">
    <name type="scientific">Acinetobacter bohemicus</name>
    <dbReference type="NCBI Taxonomy" id="1435036"/>
    <lineage>
        <taxon>Bacteria</taxon>
        <taxon>Pseudomonadati</taxon>
        <taxon>Pseudomonadota</taxon>
        <taxon>Gammaproteobacteria</taxon>
        <taxon>Moraxellales</taxon>
        <taxon>Moraxellaceae</taxon>
        <taxon>Acinetobacter</taxon>
    </lineage>
</organism>
<protein>
    <submittedName>
        <fullName evidence="1">Uncharacterized protein</fullName>
    </submittedName>
</protein>
<accession>A0A1I6S5I8</accession>
<dbReference type="RefSeq" id="WP_074945083.1">
    <property type="nucleotide sequence ID" value="NZ_FOZU01000006.1"/>
</dbReference>
<dbReference type="EMBL" id="FOZU01000006">
    <property type="protein sequence ID" value="SFS72038.1"/>
    <property type="molecule type" value="Genomic_DNA"/>
</dbReference>
<name>A0A1I6S5I8_9GAMM</name>
<sequence length="197" mass="22505">MNKLIITFVLFALMIWVWSSYFRAIPHLQQVGVLKNFQLKHLDDFSGEYVLLEKRYYSPARRSLHPASPVVGSFNDLAYVSNIDLLLGTGKLSDKLNLKQVEFEQQQRCYHFKLKSTARLSAEDIYADSLNVSVIANSARVADQLRQLRTGQRVYLTGDWVEVNSIAAQHVFSVGQNFPAQRQNCAILRVRSLSILK</sequence>
<evidence type="ECO:0000313" key="1">
    <source>
        <dbReference type="EMBL" id="SFS72038.1"/>
    </source>
</evidence>
<gene>
    <name evidence="1" type="ORF">SAMN05444586_1006110</name>
</gene>
<evidence type="ECO:0000313" key="2">
    <source>
        <dbReference type="Proteomes" id="UP000182827"/>
    </source>
</evidence>